<evidence type="ECO:0000256" key="2">
    <source>
        <dbReference type="ARBA" id="ARBA00023125"/>
    </source>
</evidence>
<keyword evidence="3" id="KW-0804">Transcription</keyword>
<gene>
    <name evidence="5" type="ORF">LARV_00617</name>
</gene>
<dbReference type="Pfam" id="PF00196">
    <property type="entry name" value="GerE"/>
    <property type="match status" value="1"/>
</dbReference>
<dbReference type="CDD" id="cd06170">
    <property type="entry name" value="LuxR_C_like"/>
    <property type="match status" value="1"/>
</dbReference>
<dbReference type="InterPro" id="IPR016032">
    <property type="entry name" value="Sig_transdc_resp-reg_C-effctor"/>
</dbReference>
<dbReference type="PROSITE" id="PS50043">
    <property type="entry name" value="HTH_LUXR_2"/>
    <property type="match status" value="1"/>
</dbReference>
<dbReference type="STRING" id="360412.LARV_00617"/>
<evidence type="ECO:0000313" key="5">
    <source>
        <dbReference type="EMBL" id="GAP12877.1"/>
    </source>
</evidence>
<evidence type="ECO:0000256" key="1">
    <source>
        <dbReference type="ARBA" id="ARBA00023015"/>
    </source>
</evidence>
<proteinExistence type="predicted"/>
<keyword evidence="2 5" id="KW-0238">DNA-binding</keyword>
<dbReference type="AlphaFoldDB" id="A0A0S7BC60"/>
<accession>A0A0S7BC60</accession>
<feature type="domain" description="HTH luxR-type" evidence="4">
    <location>
        <begin position="82"/>
        <end position="147"/>
    </location>
</feature>
<dbReference type="PANTHER" id="PTHR44688">
    <property type="entry name" value="DNA-BINDING TRANSCRIPTIONAL ACTIVATOR DEVR_DOSR"/>
    <property type="match status" value="1"/>
</dbReference>
<dbReference type="InterPro" id="IPR000792">
    <property type="entry name" value="Tscrpt_reg_LuxR_C"/>
</dbReference>
<evidence type="ECO:0000313" key="6">
    <source>
        <dbReference type="Proteomes" id="UP000055060"/>
    </source>
</evidence>
<dbReference type="GO" id="GO:0006355">
    <property type="term" value="P:regulation of DNA-templated transcription"/>
    <property type="evidence" value="ECO:0007669"/>
    <property type="project" value="InterPro"/>
</dbReference>
<sequence length="153" mass="16666">MTHIIFLPDDHTLLQLEAAETTEELLASIGSGRWRPPEPYASIFSANFQGNPFCAVRQGSLVVVMLSRTAAAAIGLGPDLPDAGNRPAFSPRQMEVLHGLAEGQTTRQIAARLGLTPRMVQYHVSEIKRHLGARSRAQSVSRAQALGMVRRKV</sequence>
<evidence type="ECO:0000256" key="3">
    <source>
        <dbReference type="ARBA" id="ARBA00023163"/>
    </source>
</evidence>
<dbReference type="PANTHER" id="PTHR44688:SF16">
    <property type="entry name" value="DNA-BINDING TRANSCRIPTIONAL ACTIVATOR DEVR_DOSR"/>
    <property type="match status" value="1"/>
</dbReference>
<dbReference type="Proteomes" id="UP000055060">
    <property type="component" value="Unassembled WGS sequence"/>
</dbReference>
<dbReference type="GO" id="GO:0003677">
    <property type="term" value="F:DNA binding"/>
    <property type="evidence" value="ECO:0007669"/>
    <property type="project" value="UniProtKB-KW"/>
</dbReference>
<dbReference type="OrthoDB" id="165445at2"/>
<name>A0A0S7BC60_9CHLR</name>
<organism evidence="5">
    <name type="scientific">Longilinea arvoryzae</name>
    <dbReference type="NCBI Taxonomy" id="360412"/>
    <lineage>
        <taxon>Bacteria</taxon>
        <taxon>Bacillati</taxon>
        <taxon>Chloroflexota</taxon>
        <taxon>Anaerolineae</taxon>
        <taxon>Anaerolineales</taxon>
        <taxon>Anaerolineaceae</taxon>
        <taxon>Longilinea</taxon>
    </lineage>
</organism>
<dbReference type="EMBL" id="DF967972">
    <property type="protein sequence ID" value="GAP12877.1"/>
    <property type="molecule type" value="Genomic_DNA"/>
</dbReference>
<keyword evidence="6" id="KW-1185">Reference proteome</keyword>
<dbReference type="InterPro" id="IPR036388">
    <property type="entry name" value="WH-like_DNA-bd_sf"/>
</dbReference>
<keyword evidence="1" id="KW-0805">Transcription regulation</keyword>
<dbReference type="PRINTS" id="PR00038">
    <property type="entry name" value="HTHLUXR"/>
</dbReference>
<reference evidence="5" key="1">
    <citation type="submission" date="2015-07" db="EMBL/GenBank/DDBJ databases">
        <title>Draft Genome Sequences of Anaerolinea thermolimosa IMO-1, Bellilinea caldifistulae GOMI-1, Leptolinea tardivitalis YMTK-2, Levilinea saccharolytica KIBI-1,Longilinea arvoryzae KOME-1, Previously Described as Members of the Anaerolineaceae (Chloroflexi).</title>
        <authorList>
            <person name="Sekiguchi Y."/>
            <person name="Ohashi A."/>
            <person name="Matsuura N."/>
            <person name="Tourlousse M.D."/>
        </authorList>
    </citation>
    <scope>NUCLEOTIDE SEQUENCE [LARGE SCALE GENOMIC DNA]</scope>
    <source>
        <strain evidence="5">KOME-1</strain>
    </source>
</reference>
<dbReference type="SMART" id="SM00421">
    <property type="entry name" value="HTH_LUXR"/>
    <property type="match status" value="1"/>
</dbReference>
<protein>
    <submittedName>
        <fullName evidence="5">Response regulator containing a CheY-like receiver domain and an HTH DNA-binding domain</fullName>
    </submittedName>
</protein>
<dbReference type="RefSeq" id="WP_083522285.1">
    <property type="nucleotide sequence ID" value="NZ_DF967972.1"/>
</dbReference>
<dbReference type="Gene3D" id="1.10.10.10">
    <property type="entry name" value="Winged helix-like DNA-binding domain superfamily/Winged helix DNA-binding domain"/>
    <property type="match status" value="1"/>
</dbReference>
<evidence type="ECO:0000259" key="4">
    <source>
        <dbReference type="PROSITE" id="PS50043"/>
    </source>
</evidence>
<dbReference type="SUPFAM" id="SSF46894">
    <property type="entry name" value="C-terminal effector domain of the bipartite response regulators"/>
    <property type="match status" value="1"/>
</dbReference>